<accession>A0AAW1IWP9</accession>
<organism evidence="2 3">
    <name type="scientific">Popillia japonica</name>
    <name type="common">Japanese beetle</name>
    <dbReference type="NCBI Taxonomy" id="7064"/>
    <lineage>
        <taxon>Eukaryota</taxon>
        <taxon>Metazoa</taxon>
        <taxon>Ecdysozoa</taxon>
        <taxon>Arthropoda</taxon>
        <taxon>Hexapoda</taxon>
        <taxon>Insecta</taxon>
        <taxon>Pterygota</taxon>
        <taxon>Neoptera</taxon>
        <taxon>Endopterygota</taxon>
        <taxon>Coleoptera</taxon>
        <taxon>Polyphaga</taxon>
        <taxon>Scarabaeiformia</taxon>
        <taxon>Scarabaeidae</taxon>
        <taxon>Rutelinae</taxon>
        <taxon>Popillia</taxon>
    </lineage>
</organism>
<sequence length="231" mass="25653">MSMMMMGSSDNDELLAHLVVAEEQTRDTAAGAVEVAAAGGYVADGGASAAEGTTTRTPRDRGDELLDGSDATTLRTTDVCNKRRLGHDDDDVPSSILGGEYGDDDDRNQNLDKLNAFLEFDTDHFCWQIPAFLKEEYDDNARISVRCCHTASDRRDFLHHATSNDLYVLTNLRTEHELSPMLLGPTHDHVRPQRPFRCREPRPLSFSTAVPARLPTAEPDATRRYDGQLFL</sequence>
<comment type="caution">
    <text evidence="2">The sequence shown here is derived from an EMBL/GenBank/DDBJ whole genome shotgun (WGS) entry which is preliminary data.</text>
</comment>
<gene>
    <name evidence="2" type="ORF">QE152_g33456</name>
</gene>
<evidence type="ECO:0000313" key="3">
    <source>
        <dbReference type="Proteomes" id="UP001458880"/>
    </source>
</evidence>
<feature type="compositionally biased region" description="Low complexity" evidence="1">
    <location>
        <begin position="44"/>
        <end position="56"/>
    </location>
</feature>
<evidence type="ECO:0000313" key="2">
    <source>
        <dbReference type="EMBL" id="KAK9694582.1"/>
    </source>
</evidence>
<feature type="region of interest" description="Disordered" evidence="1">
    <location>
        <begin position="44"/>
        <end position="68"/>
    </location>
</feature>
<evidence type="ECO:0000256" key="1">
    <source>
        <dbReference type="SAM" id="MobiDB-lite"/>
    </source>
</evidence>
<dbReference type="EMBL" id="JASPKY010000508">
    <property type="protein sequence ID" value="KAK9694582.1"/>
    <property type="molecule type" value="Genomic_DNA"/>
</dbReference>
<proteinExistence type="predicted"/>
<keyword evidence="3" id="KW-1185">Reference proteome</keyword>
<dbReference type="AlphaFoldDB" id="A0AAW1IWP9"/>
<protein>
    <submittedName>
        <fullName evidence="2">Uncharacterized protein</fullName>
    </submittedName>
</protein>
<dbReference type="Proteomes" id="UP001458880">
    <property type="component" value="Unassembled WGS sequence"/>
</dbReference>
<name>A0AAW1IWP9_POPJA</name>
<reference evidence="2 3" key="1">
    <citation type="journal article" date="2024" name="BMC Genomics">
        <title>De novo assembly and annotation of Popillia japonica's genome with initial clues to its potential as an invasive pest.</title>
        <authorList>
            <person name="Cucini C."/>
            <person name="Boschi S."/>
            <person name="Funari R."/>
            <person name="Cardaioli E."/>
            <person name="Iannotti N."/>
            <person name="Marturano G."/>
            <person name="Paoli F."/>
            <person name="Bruttini M."/>
            <person name="Carapelli A."/>
            <person name="Frati F."/>
            <person name="Nardi F."/>
        </authorList>
    </citation>
    <scope>NUCLEOTIDE SEQUENCE [LARGE SCALE GENOMIC DNA]</scope>
    <source>
        <strain evidence="2">DMR45628</strain>
    </source>
</reference>